<dbReference type="InterPro" id="IPR036013">
    <property type="entry name" value="Band_7/SPFH_dom_sf"/>
</dbReference>
<keyword evidence="5" id="KW-1185">Reference proteome</keyword>
<name>A0ABQ7J8X3_9APIC</name>
<evidence type="ECO:0000313" key="4">
    <source>
        <dbReference type="EMBL" id="KAF8820447.1"/>
    </source>
</evidence>
<dbReference type="InterPro" id="IPR000163">
    <property type="entry name" value="Prohibitin"/>
</dbReference>
<dbReference type="Gene3D" id="3.30.479.30">
    <property type="entry name" value="Band 7 domain"/>
    <property type="match status" value="1"/>
</dbReference>
<reference evidence="4 5" key="1">
    <citation type="journal article" date="2020" name="bioRxiv">
        <title>Metabolic contributions of an alphaproteobacterial endosymbiont in the apicomplexan Cardiosporidium cionae.</title>
        <authorList>
            <person name="Hunter E.S."/>
            <person name="Paight C.J."/>
            <person name="Lane C.E."/>
        </authorList>
    </citation>
    <scope>NUCLEOTIDE SEQUENCE [LARGE SCALE GENOMIC DNA]</scope>
    <source>
        <strain evidence="4">ESH_2018</strain>
    </source>
</reference>
<sequence length="276" mass="30722">MAERLLSNLGRAGFALGTVGLIPWFCLYDVDGGEQCVMFSRFRGVKSEPIGEGTHFFIPWLQIPFIYDIRSRVKTINTTTGTRDLQFVSLSMRLLFRPIPDRLSVLHKTLGPDYDERVLPSIGNEVLKAVVARYDAESLLTQRDQLSQDIRDTITSRALQFDIQLDDVAITHLSYGKEFARAIEEKQVAQQDSERAKFIVAKSEQEKLAAIVRAEGEAEAASLISTAVKTYGSGLIEIRRLEASKDVVESMGKSRNIMYVPSSANLLLGAPTPPLQ</sequence>
<accession>A0ABQ7J8X3</accession>
<dbReference type="PANTHER" id="PTHR23222">
    <property type="entry name" value="PROHIBITIN"/>
    <property type="match status" value="1"/>
</dbReference>
<keyword evidence="2" id="KW-0472">Membrane</keyword>
<dbReference type="EMBL" id="JADAQX010000384">
    <property type="protein sequence ID" value="KAF8820447.1"/>
    <property type="molecule type" value="Genomic_DNA"/>
</dbReference>
<proteinExistence type="inferred from homology"/>
<keyword evidence="2" id="KW-0496">Mitochondrion</keyword>
<dbReference type="Pfam" id="PF01145">
    <property type="entry name" value="Band_7"/>
    <property type="match status" value="1"/>
</dbReference>
<gene>
    <name evidence="4" type="ORF">IE077_003169</name>
</gene>
<evidence type="ECO:0000256" key="2">
    <source>
        <dbReference type="RuleBase" id="RU366048"/>
    </source>
</evidence>
<comment type="similarity">
    <text evidence="1 2">Belongs to the prohibitin family.</text>
</comment>
<comment type="caution">
    <text evidence="4">The sequence shown here is derived from an EMBL/GenBank/DDBJ whole genome shotgun (WGS) entry which is preliminary data.</text>
</comment>
<dbReference type="CDD" id="cd03401">
    <property type="entry name" value="SPFH_prohibitin"/>
    <property type="match status" value="1"/>
</dbReference>
<dbReference type="SMART" id="SM00244">
    <property type="entry name" value="PHB"/>
    <property type="match status" value="1"/>
</dbReference>
<evidence type="ECO:0000259" key="3">
    <source>
        <dbReference type="SMART" id="SM00244"/>
    </source>
</evidence>
<feature type="domain" description="Band 7" evidence="3">
    <location>
        <begin position="26"/>
        <end position="187"/>
    </location>
</feature>
<keyword evidence="2" id="KW-0999">Mitochondrion inner membrane</keyword>
<dbReference type="PRINTS" id="PR00679">
    <property type="entry name" value="PROHIBITIN"/>
</dbReference>
<dbReference type="Proteomes" id="UP000823046">
    <property type="component" value="Unassembled WGS sequence"/>
</dbReference>
<dbReference type="PANTHER" id="PTHR23222:SF0">
    <property type="entry name" value="PROHIBITIN 1"/>
    <property type="match status" value="1"/>
</dbReference>
<dbReference type="InterPro" id="IPR001107">
    <property type="entry name" value="Band_7"/>
</dbReference>
<evidence type="ECO:0000313" key="5">
    <source>
        <dbReference type="Proteomes" id="UP000823046"/>
    </source>
</evidence>
<dbReference type="SUPFAM" id="SSF117892">
    <property type="entry name" value="Band 7/SPFH domain"/>
    <property type="match status" value="1"/>
</dbReference>
<comment type="subcellular location">
    <subcellularLocation>
        <location evidence="2">Mitochondrion inner membrane</location>
    </subcellularLocation>
</comment>
<organism evidence="4 5">
    <name type="scientific">Cardiosporidium cionae</name>
    <dbReference type="NCBI Taxonomy" id="476202"/>
    <lineage>
        <taxon>Eukaryota</taxon>
        <taxon>Sar</taxon>
        <taxon>Alveolata</taxon>
        <taxon>Apicomplexa</taxon>
        <taxon>Aconoidasida</taxon>
        <taxon>Nephromycida</taxon>
        <taxon>Cardiosporidium</taxon>
    </lineage>
</organism>
<protein>
    <recommendedName>
        <fullName evidence="2">Prohibitin</fullName>
    </recommendedName>
</protein>
<evidence type="ECO:0000256" key="1">
    <source>
        <dbReference type="ARBA" id="ARBA00009658"/>
    </source>
</evidence>